<organism evidence="2 3">
    <name type="scientific">Lentzea atacamensis</name>
    <dbReference type="NCBI Taxonomy" id="531938"/>
    <lineage>
        <taxon>Bacteria</taxon>
        <taxon>Bacillati</taxon>
        <taxon>Actinomycetota</taxon>
        <taxon>Actinomycetes</taxon>
        <taxon>Pseudonocardiales</taxon>
        <taxon>Pseudonocardiaceae</taxon>
        <taxon>Lentzea</taxon>
    </lineage>
</organism>
<dbReference type="InterPro" id="IPR038468">
    <property type="entry name" value="MmpS_C"/>
</dbReference>
<protein>
    <recommendedName>
        <fullName evidence="4">Mycobacterium membrane protein</fullName>
    </recommendedName>
</protein>
<keyword evidence="1" id="KW-0472">Membrane</keyword>
<evidence type="ECO:0000313" key="2">
    <source>
        <dbReference type="EMBL" id="PWK87060.1"/>
    </source>
</evidence>
<feature type="transmembrane region" description="Helical" evidence="1">
    <location>
        <begin position="15"/>
        <end position="33"/>
    </location>
</feature>
<sequence length="145" mass="15540">MPVHAQRPNVCPMKTLVVLGVLAVVGTTTVVLVNQFGGWNTLMGKAWAITYEVTTEPAADGPVQLRYLENPDRYKKQPPKVVTKAAPLPFTHEVVVNAGEKAEISATPNGDQVLTCRILLDGEKVLASATGARGQKVTCETTTSR</sequence>
<evidence type="ECO:0000256" key="1">
    <source>
        <dbReference type="SAM" id="Phobius"/>
    </source>
</evidence>
<keyword evidence="1" id="KW-1133">Transmembrane helix</keyword>
<gene>
    <name evidence="2" type="ORF">C8D88_104221</name>
</gene>
<keyword evidence="1" id="KW-0812">Transmembrane</keyword>
<dbReference type="Proteomes" id="UP000246005">
    <property type="component" value="Unassembled WGS sequence"/>
</dbReference>
<dbReference type="EMBL" id="QGHB01000004">
    <property type="protein sequence ID" value="PWK87060.1"/>
    <property type="molecule type" value="Genomic_DNA"/>
</dbReference>
<proteinExistence type="predicted"/>
<dbReference type="AlphaFoldDB" id="A0A316I3V1"/>
<accession>A0A316I3V1</accession>
<reference evidence="2 3" key="1">
    <citation type="submission" date="2018-05" db="EMBL/GenBank/DDBJ databases">
        <title>Genomic Encyclopedia of Type Strains, Phase IV (KMG-IV): sequencing the most valuable type-strain genomes for metagenomic binning, comparative biology and taxonomic classification.</title>
        <authorList>
            <person name="Goeker M."/>
        </authorList>
    </citation>
    <scope>NUCLEOTIDE SEQUENCE [LARGE SCALE GENOMIC DNA]</scope>
    <source>
        <strain evidence="2 3">DSM 45480</strain>
    </source>
</reference>
<dbReference type="Gene3D" id="2.60.40.2880">
    <property type="entry name" value="MmpS1-5, C-terminal soluble domain"/>
    <property type="match status" value="1"/>
</dbReference>
<comment type="caution">
    <text evidence="2">The sequence shown here is derived from an EMBL/GenBank/DDBJ whole genome shotgun (WGS) entry which is preliminary data.</text>
</comment>
<evidence type="ECO:0000313" key="3">
    <source>
        <dbReference type="Proteomes" id="UP000246005"/>
    </source>
</evidence>
<name>A0A316I3V1_9PSEU</name>
<evidence type="ECO:0008006" key="4">
    <source>
        <dbReference type="Google" id="ProtNLM"/>
    </source>
</evidence>